<dbReference type="Proteomes" id="UP000184480">
    <property type="component" value="Unassembled WGS sequence"/>
</dbReference>
<comment type="subcellular location">
    <subcellularLocation>
        <location evidence="1">Membrane</location>
        <topology evidence="1">Multi-pass membrane protein</topology>
    </subcellularLocation>
</comment>
<keyword evidence="4 6" id="KW-1133">Transmembrane helix</keyword>
<organism evidence="7 8">
    <name type="scientific">Dysgonomonas macrotermitis</name>
    <dbReference type="NCBI Taxonomy" id="1346286"/>
    <lineage>
        <taxon>Bacteria</taxon>
        <taxon>Pseudomonadati</taxon>
        <taxon>Bacteroidota</taxon>
        <taxon>Bacteroidia</taxon>
        <taxon>Bacteroidales</taxon>
        <taxon>Dysgonomonadaceae</taxon>
        <taxon>Dysgonomonas</taxon>
    </lineage>
</organism>
<gene>
    <name evidence="7" type="ORF">SAMN05444362_11666</name>
</gene>
<reference evidence="8" key="1">
    <citation type="submission" date="2016-11" db="EMBL/GenBank/DDBJ databases">
        <authorList>
            <person name="Varghese N."/>
            <person name="Submissions S."/>
        </authorList>
    </citation>
    <scope>NUCLEOTIDE SEQUENCE [LARGE SCALE GENOMIC DNA]</scope>
    <source>
        <strain evidence="8">DSM 27370</strain>
    </source>
</reference>
<evidence type="ECO:0000313" key="8">
    <source>
        <dbReference type="Proteomes" id="UP000184480"/>
    </source>
</evidence>
<feature type="transmembrane region" description="Helical" evidence="6">
    <location>
        <begin position="197"/>
        <end position="218"/>
    </location>
</feature>
<dbReference type="InterPro" id="IPR002549">
    <property type="entry name" value="AI-2E-like"/>
</dbReference>
<feature type="transmembrane region" description="Helical" evidence="6">
    <location>
        <begin position="224"/>
        <end position="254"/>
    </location>
</feature>
<keyword evidence="8" id="KW-1185">Reference proteome</keyword>
<feature type="transmembrane region" description="Helical" evidence="6">
    <location>
        <begin position="295"/>
        <end position="325"/>
    </location>
</feature>
<dbReference type="OrthoDB" id="9773730at2"/>
<dbReference type="EMBL" id="FQUC01000016">
    <property type="protein sequence ID" value="SHG15361.1"/>
    <property type="molecule type" value="Genomic_DNA"/>
</dbReference>
<accession>A0A1M5HHF9</accession>
<protein>
    <submittedName>
        <fullName evidence="7">Predicted PurR-regulated permease PerM</fullName>
    </submittedName>
</protein>
<sequence length="348" mass="38898">MAQSKEQYWKWSLIIITGTLGFIILYYSLPFLSGVLGAFTLYLLTRKYMFGMTEKRKFNKSLAATILLIGVILCILIPTFLVMWLLVNRIQSFDLNPESLINTLRDLILKIEERTGYNLLSSDNLSAATTYLTKGAQMILGEVSSFIINCIVLLFVLYFMLLGGRSMENYIYDILPFKESNKQKVINETHVIVRSNAIGIPLLAIIQGAIAAIGYLIFGTPSPILFGLVTCFATIIPLLGTALVWFPLALYLYLSGDVGHAVGLVIYSLVVISNVDNLIRFLLQKKLADTHPLITIFGVVIGLTLFGFWGVIFGPLLISLFLLCFDLIKRDYIDQPEPGTNKINNETL</sequence>
<evidence type="ECO:0000256" key="6">
    <source>
        <dbReference type="SAM" id="Phobius"/>
    </source>
</evidence>
<dbReference type="RefSeq" id="WP_062183041.1">
    <property type="nucleotide sequence ID" value="NZ_BBXL01000019.1"/>
</dbReference>
<dbReference type="Pfam" id="PF01594">
    <property type="entry name" value="AI-2E_transport"/>
    <property type="match status" value="1"/>
</dbReference>
<evidence type="ECO:0000313" key="7">
    <source>
        <dbReference type="EMBL" id="SHG15361.1"/>
    </source>
</evidence>
<name>A0A1M5HHF9_9BACT</name>
<dbReference type="GO" id="GO:0016020">
    <property type="term" value="C:membrane"/>
    <property type="evidence" value="ECO:0007669"/>
    <property type="project" value="UniProtKB-SubCell"/>
</dbReference>
<dbReference type="PANTHER" id="PTHR21716">
    <property type="entry name" value="TRANSMEMBRANE PROTEIN"/>
    <property type="match status" value="1"/>
</dbReference>
<feature type="transmembrane region" description="Helical" evidence="6">
    <location>
        <begin position="261"/>
        <end position="283"/>
    </location>
</feature>
<feature type="transmembrane region" description="Helical" evidence="6">
    <location>
        <begin position="12"/>
        <end position="44"/>
    </location>
</feature>
<feature type="transmembrane region" description="Helical" evidence="6">
    <location>
        <begin position="143"/>
        <end position="162"/>
    </location>
</feature>
<keyword evidence="5 6" id="KW-0472">Membrane</keyword>
<keyword evidence="3 6" id="KW-0812">Transmembrane</keyword>
<evidence type="ECO:0000256" key="2">
    <source>
        <dbReference type="ARBA" id="ARBA00009773"/>
    </source>
</evidence>
<comment type="similarity">
    <text evidence="2">Belongs to the autoinducer-2 exporter (AI-2E) (TC 2.A.86) family.</text>
</comment>
<dbReference type="STRING" id="1346286.SAMN05444362_11666"/>
<dbReference type="PANTHER" id="PTHR21716:SF4">
    <property type="entry name" value="TRANSMEMBRANE PROTEIN 245"/>
    <property type="match status" value="1"/>
</dbReference>
<feature type="transmembrane region" description="Helical" evidence="6">
    <location>
        <begin position="65"/>
        <end position="87"/>
    </location>
</feature>
<evidence type="ECO:0000256" key="5">
    <source>
        <dbReference type="ARBA" id="ARBA00023136"/>
    </source>
</evidence>
<proteinExistence type="inferred from homology"/>
<evidence type="ECO:0000256" key="3">
    <source>
        <dbReference type="ARBA" id="ARBA00022692"/>
    </source>
</evidence>
<dbReference type="AlphaFoldDB" id="A0A1M5HHF9"/>
<evidence type="ECO:0000256" key="1">
    <source>
        <dbReference type="ARBA" id="ARBA00004141"/>
    </source>
</evidence>
<evidence type="ECO:0000256" key="4">
    <source>
        <dbReference type="ARBA" id="ARBA00022989"/>
    </source>
</evidence>